<accession>A0A0B7JSV7</accession>
<evidence type="ECO:0000256" key="1">
    <source>
        <dbReference type="SAM" id="MobiDB-lite"/>
    </source>
</evidence>
<feature type="region of interest" description="Disordered" evidence="1">
    <location>
        <begin position="20"/>
        <end position="45"/>
    </location>
</feature>
<reference evidence="2" key="1">
    <citation type="submission" date="2015-01" db="EMBL/GenBank/DDBJ databases">
        <authorList>
            <person name="Durling Mikael"/>
        </authorList>
    </citation>
    <scope>NUCLEOTIDE SEQUENCE</scope>
</reference>
<protein>
    <submittedName>
        <fullName evidence="2">Uncharacterized protein</fullName>
    </submittedName>
</protein>
<dbReference type="AlphaFoldDB" id="A0A0B7JSV7"/>
<sequence>MGAIRRVFSVTPKILPLRALDPPEHNRSQCISTGPSSSYSVDRGASHLSSSEESLGQVQRALLLVASKTLRLRLILQLLHEALPSKAGSFSSSHDLGRPSTYYPIVTDTTYGFWRKLEC</sequence>
<gene>
    <name evidence="2" type="ORF">BN869_000004125_1</name>
</gene>
<evidence type="ECO:0000313" key="2">
    <source>
        <dbReference type="EMBL" id="CEO48069.1"/>
    </source>
</evidence>
<organism evidence="2">
    <name type="scientific">Bionectria ochroleuca</name>
    <name type="common">Gliocladium roseum</name>
    <dbReference type="NCBI Taxonomy" id="29856"/>
    <lineage>
        <taxon>Eukaryota</taxon>
        <taxon>Fungi</taxon>
        <taxon>Dikarya</taxon>
        <taxon>Ascomycota</taxon>
        <taxon>Pezizomycotina</taxon>
        <taxon>Sordariomycetes</taxon>
        <taxon>Hypocreomycetidae</taxon>
        <taxon>Hypocreales</taxon>
        <taxon>Bionectriaceae</taxon>
        <taxon>Clonostachys</taxon>
    </lineage>
</organism>
<feature type="compositionally biased region" description="Polar residues" evidence="1">
    <location>
        <begin position="28"/>
        <end position="40"/>
    </location>
</feature>
<dbReference type="EMBL" id="CDPU01000009">
    <property type="protein sequence ID" value="CEO48069.1"/>
    <property type="molecule type" value="Genomic_DNA"/>
</dbReference>
<name>A0A0B7JSV7_BIOOC</name>
<proteinExistence type="predicted"/>